<proteinExistence type="predicted"/>
<keyword evidence="3" id="KW-1185">Reference proteome</keyword>
<dbReference type="EMBL" id="QKWH01000001">
    <property type="protein sequence ID" value="PZR55254.1"/>
    <property type="molecule type" value="Genomic_DNA"/>
</dbReference>
<feature type="coiled-coil region" evidence="1">
    <location>
        <begin position="26"/>
        <end position="74"/>
    </location>
</feature>
<organism evidence="2 3">
    <name type="scientific">Xylanimonas oleitrophica</name>
    <dbReference type="NCBI Taxonomy" id="2607479"/>
    <lineage>
        <taxon>Bacteria</taxon>
        <taxon>Bacillati</taxon>
        <taxon>Actinomycetota</taxon>
        <taxon>Actinomycetes</taxon>
        <taxon>Micrococcales</taxon>
        <taxon>Promicromonosporaceae</taxon>
        <taxon>Xylanimonas</taxon>
    </lineage>
</organism>
<accession>A0A2W5Y9E0</accession>
<dbReference type="RefSeq" id="WP_111249618.1">
    <property type="nucleotide sequence ID" value="NZ_QKWH01000001.1"/>
</dbReference>
<dbReference type="AlphaFoldDB" id="A0A2W5Y9E0"/>
<evidence type="ECO:0000256" key="1">
    <source>
        <dbReference type="SAM" id="Coils"/>
    </source>
</evidence>
<comment type="caution">
    <text evidence="2">The sequence shown here is derived from an EMBL/GenBank/DDBJ whole genome shotgun (WGS) entry which is preliminary data.</text>
</comment>
<sequence>MSDERLRLALLGLGAVAAGVTWRDRAERAEADLASTRQVAADYNDEIVAAHEERDEWKRRAGEAEAERDALALARDEVLTLIGGEVEAAEEARQEAWRIGLNLEATIARRNAFRRALRIAKVAYRLARTDEGGKR</sequence>
<evidence type="ECO:0000313" key="3">
    <source>
        <dbReference type="Proteomes" id="UP000248783"/>
    </source>
</evidence>
<protein>
    <submittedName>
        <fullName evidence="2">Uncharacterized protein</fullName>
    </submittedName>
</protein>
<keyword evidence="1" id="KW-0175">Coiled coil</keyword>
<name>A0A2W5Y9E0_9MICO</name>
<dbReference type="Proteomes" id="UP000248783">
    <property type="component" value="Unassembled WGS sequence"/>
</dbReference>
<gene>
    <name evidence="2" type="ORF">DNL40_02465</name>
</gene>
<reference evidence="2 3" key="1">
    <citation type="submission" date="2018-06" db="EMBL/GenBank/DDBJ databases">
        <title>Whole genome sequencing of a novel hydrocarbon degrading bacterial strain, PW21 isolated from oil contaminated produced water sample.</title>
        <authorList>
            <person name="Nagkirti P."/>
            <person name="Shaikh A."/>
            <person name="Gowdaman V."/>
            <person name="Engineer A.E."/>
            <person name="Dagar S."/>
            <person name="Dhakephalkar P.K."/>
        </authorList>
    </citation>
    <scope>NUCLEOTIDE SEQUENCE [LARGE SCALE GENOMIC DNA]</scope>
    <source>
        <strain evidence="2 3">PW21</strain>
    </source>
</reference>
<evidence type="ECO:0000313" key="2">
    <source>
        <dbReference type="EMBL" id="PZR55254.1"/>
    </source>
</evidence>